<accession>A0A8J2XEZ6</accession>
<name>A0A8J2XEZ6_9BACI</name>
<dbReference type="EMBL" id="BMEV01000042">
    <property type="protein sequence ID" value="GFZ80737.1"/>
    <property type="molecule type" value="Genomic_DNA"/>
</dbReference>
<evidence type="ECO:0000313" key="4">
    <source>
        <dbReference type="Proteomes" id="UP000602050"/>
    </source>
</evidence>
<proteinExistence type="predicted"/>
<reference evidence="3" key="1">
    <citation type="journal article" date="2014" name="Int. J. Syst. Evol. Microbiol.">
        <title>Complete genome sequence of Corynebacterium casei LMG S-19264T (=DSM 44701T), isolated from a smear-ripened cheese.</title>
        <authorList>
            <consortium name="US DOE Joint Genome Institute (JGI-PGF)"/>
            <person name="Walter F."/>
            <person name="Albersmeier A."/>
            <person name="Kalinowski J."/>
            <person name="Ruckert C."/>
        </authorList>
    </citation>
    <scope>NUCLEOTIDE SEQUENCE</scope>
    <source>
        <strain evidence="3">CGMCC 1.12360</strain>
    </source>
</reference>
<comment type="caution">
    <text evidence="3">The sequence shown here is derived from an EMBL/GenBank/DDBJ whole genome shotgun (WGS) entry which is preliminary data.</text>
</comment>
<dbReference type="AlphaFoldDB" id="A0A8J2XEZ6"/>
<dbReference type="Pfam" id="PF13638">
    <property type="entry name" value="PIN_4"/>
    <property type="match status" value="1"/>
</dbReference>
<organism evidence="3 4">
    <name type="scientific">Compostibacillus humi</name>
    <dbReference type="NCBI Taxonomy" id="1245525"/>
    <lineage>
        <taxon>Bacteria</taxon>
        <taxon>Bacillati</taxon>
        <taxon>Bacillota</taxon>
        <taxon>Bacilli</taxon>
        <taxon>Bacillales</taxon>
        <taxon>Bacillaceae</taxon>
        <taxon>Compostibacillus</taxon>
    </lineage>
</organism>
<keyword evidence="1" id="KW-0812">Transmembrane</keyword>
<evidence type="ECO:0000313" key="3">
    <source>
        <dbReference type="EMBL" id="GFZ80737.1"/>
    </source>
</evidence>
<keyword evidence="4" id="KW-1185">Reference proteome</keyword>
<dbReference type="Proteomes" id="UP000602050">
    <property type="component" value="Unassembled WGS sequence"/>
</dbReference>
<dbReference type="SUPFAM" id="SSF88723">
    <property type="entry name" value="PIN domain-like"/>
    <property type="match status" value="1"/>
</dbReference>
<sequence>MLKLLKLTLILAIVFELILGIPFFGWVAVTTTAWIPLIFMLILHITNIVLARKQHIPVPSGNKLGIVTSIFGFIPFVGMVLHIITAILLTANIKTINFHRHEKRLRKLKNIKMQEKQYKKQLMEYIHKQYDIAVDTNFLMLFDELLLHILQRYSTKLYVSPITFQELEKLKTASDGQTIKRAQNAFDVIEEFQKHNRLYWTKNIKHGSSNDQRIVLSINEELKHGIKLVFASHDKGARIIARSLSIPVLGDLNVTKTS</sequence>
<evidence type="ECO:0000259" key="2">
    <source>
        <dbReference type="Pfam" id="PF13638"/>
    </source>
</evidence>
<dbReference type="Gene3D" id="3.40.50.1010">
    <property type="entry name" value="5'-nuclease"/>
    <property type="match status" value="1"/>
</dbReference>
<dbReference type="InterPro" id="IPR002716">
    <property type="entry name" value="PIN_dom"/>
</dbReference>
<keyword evidence="1" id="KW-0472">Membrane</keyword>
<evidence type="ECO:0000256" key="1">
    <source>
        <dbReference type="SAM" id="Phobius"/>
    </source>
</evidence>
<feature type="transmembrane region" description="Helical" evidence="1">
    <location>
        <begin position="33"/>
        <end position="52"/>
    </location>
</feature>
<dbReference type="InterPro" id="IPR029060">
    <property type="entry name" value="PIN-like_dom_sf"/>
</dbReference>
<reference evidence="3" key="2">
    <citation type="submission" date="2020-09" db="EMBL/GenBank/DDBJ databases">
        <authorList>
            <person name="Sun Q."/>
            <person name="Zhou Y."/>
        </authorList>
    </citation>
    <scope>NUCLEOTIDE SEQUENCE</scope>
    <source>
        <strain evidence="3">CGMCC 1.12360</strain>
    </source>
</reference>
<dbReference type="RefSeq" id="WP_188392482.1">
    <property type="nucleotide sequence ID" value="NZ_BMEV01000042.1"/>
</dbReference>
<feature type="transmembrane region" description="Helical" evidence="1">
    <location>
        <begin position="7"/>
        <end position="27"/>
    </location>
</feature>
<gene>
    <name evidence="3" type="ORF">GCM10010978_22250</name>
</gene>
<keyword evidence="1" id="KW-1133">Transmembrane helix</keyword>
<protein>
    <recommendedName>
        <fullName evidence="2">PIN domain-containing protein</fullName>
    </recommendedName>
</protein>
<feature type="transmembrane region" description="Helical" evidence="1">
    <location>
        <begin position="64"/>
        <end position="89"/>
    </location>
</feature>
<feature type="domain" description="PIN" evidence="2">
    <location>
        <begin position="134"/>
        <end position="248"/>
    </location>
</feature>